<dbReference type="EMBL" id="QDKL01000001">
    <property type="protein sequence ID" value="RZF22363.1"/>
    <property type="molecule type" value="Genomic_DNA"/>
</dbReference>
<comment type="caution">
    <text evidence="3">The sequence shown here is derived from an EMBL/GenBank/DDBJ whole genome shotgun (WGS) entry which is preliminary data.</text>
</comment>
<evidence type="ECO:0000256" key="1">
    <source>
        <dbReference type="ARBA" id="ARBA00022801"/>
    </source>
</evidence>
<accession>A0ABY0IHE1</accession>
<gene>
    <name evidence="3" type="ORF">DAY19_00925</name>
</gene>
<dbReference type="Pfam" id="PF01546">
    <property type="entry name" value="Peptidase_M20"/>
    <property type="match status" value="1"/>
</dbReference>
<keyword evidence="4" id="KW-1185">Reference proteome</keyword>
<dbReference type="RefSeq" id="WP_114705308.1">
    <property type="nucleotide sequence ID" value="NZ_QDKL01000001.1"/>
</dbReference>
<name>A0ABY0IHE1_9BACT</name>
<evidence type="ECO:0000259" key="2">
    <source>
        <dbReference type="PROSITE" id="PS51340"/>
    </source>
</evidence>
<proteinExistence type="predicted"/>
<dbReference type="Gene3D" id="3.40.630.10">
    <property type="entry name" value="Zn peptidases"/>
    <property type="match status" value="2"/>
</dbReference>
<dbReference type="PRINTS" id="PR00934">
    <property type="entry name" value="XHISDIPTASE"/>
</dbReference>
<dbReference type="PANTHER" id="PTHR43501:SF1">
    <property type="entry name" value="CYTOSOL NON-SPECIFIC DIPEPTIDASE"/>
    <property type="match status" value="1"/>
</dbReference>
<dbReference type="SUPFAM" id="SSF53187">
    <property type="entry name" value="Zn-dependent exopeptidases"/>
    <property type="match status" value="1"/>
</dbReference>
<dbReference type="Proteomes" id="UP000443582">
    <property type="component" value="Unassembled WGS sequence"/>
</dbReference>
<evidence type="ECO:0000313" key="3">
    <source>
        <dbReference type="EMBL" id="RZF22363.1"/>
    </source>
</evidence>
<evidence type="ECO:0000313" key="4">
    <source>
        <dbReference type="Proteomes" id="UP000443582"/>
    </source>
</evidence>
<dbReference type="PROSITE" id="PS51340">
    <property type="entry name" value="MOSC"/>
    <property type="match status" value="1"/>
</dbReference>
<dbReference type="PANTHER" id="PTHR43501">
    <property type="entry name" value="CYTOSOL NON-SPECIFIC DIPEPTIDASE"/>
    <property type="match status" value="1"/>
</dbReference>
<reference evidence="4" key="1">
    <citation type="journal article" date="2019" name="Int. J. Syst. Evol. Microbiol.">
        <title>Halobacteriovorax valvorus sp. nov., a novel prokaryotic predator isolated from coastal seawater of China.</title>
        <authorList>
            <person name="Chen M.-X."/>
        </authorList>
    </citation>
    <scope>NUCLEOTIDE SEQUENCE [LARGE SCALE GENOMIC DNA]</scope>
    <source>
        <strain evidence="4">BL9</strain>
    </source>
</reference>
<dbReference type="CDD" id="cd03890">
    <property type="entry name" value="M20_pepD"/>
    <property type="match status" value="1"/>
</dbReference>
<dbReference type="InterPro" id="IPR001160">
    <property type="entry name" value="Peptidase_M20C"/>
</dbReference>
<dbReference type="PIRSF" id="PIRSF016599">
    <property type="entry name" value="Xaa-His_dipept"/>
    <property type="match status" value="1"/>
</dbReference>
<dbReference type="NCBIfam" id="TIGR01893">
    <property type="entry name" value="aa-his-dipept"/>
    <property type="match status" value="1"/>
</dbReference>
<sequence length="476" mass="52198">MNQSRVDHIEPKLVWSNFQKLLDTPRPSYHEEAVQTLLMLFGKSLGLETYRDDVNNVIIKKPGQHGGEKSAPVILQGHLDMVAQKNEGNPHDFKNDPITTIIDGDWIHANGTTLGADNGIGCAFAMGLLESKDLPHPPLECVFTACEEAGMHGAIGLKGHHFEGKVMLNLDTEEEDELIIGCAGGVDLIFEKEFSTQEVKTELYQLVIKGLKGGHSGIDIHTERLSANKLIPQALEGVELNLISIKGGTLRNAIAREAFIEFSATEEEVAKLRGKLEELYLKHSSIEANINFEVNKIEAESKKGLSIEDSNKIVAAIKNCFHGVKAWDQNFKGVVETSTNLGVITLEDGNFAMANLIRSSNESARDAFAQEMIDAQKDLQAKAKLEGAYPGWKPNPDSKILTITNEVYKDLRGSEPKISSIHAGLECGILSKAMPDVDMISFGPNITGAHSPDEQVSISSVEKTWVLFLEVIKRLI</sequence>
<dbReference type="InterPro" id="IPR005302">
    <property type="entry name" value="MoCF_Sase_C"/>
</dbReference>
<feature type="domain" description="MOSC" evidence="2">
    <location>
        <begin position="365"/>
        <end position="476"/>
    </location>
</feature>
<dbReference type="InterPro" id="IPR002933">
    <property type="entry name" value="Peptidase_M20"/>
</dbReference>
<protein>
    <submittedName>
        <fullName evidence="3">Aminoacyl-histidine dipeptidase</fullName>
    </submittedName>
</protein>
<keyword evidence="1" id="KW-0378">Hydrolase</keyword>
<organism evidence="3 4">
    <name type="scientific">Halobacteriovorax vibrionivorans</name>
    <dbReference type="NCBI Taxonomy" id="2152716"/>
    <lineage>
        <taxon>Bacteria</taxon>
        <taxon>Pseudomonadati</taxon>
        <taxon>Bdellovibrionota</taxon>
        <taxon>Bacteriovoracia</taxon>
        <taxon>Bacteriovoracales</taxon>
        <taxon>Halobacteriovoraceae</taxon>
        <taxon>Halobacteriovorax</taxon>
    </lineage>
</organism>